<evidence type="ECO:0000256" key="12">
    <source>
        <dbReference type="ARBA" id="ARBA00034531"/>
    </source>
</evidence>
<dbReference type="GO" id="GO:0016020">
    <property type="term" value="C:membrane"/>
    <property type="evidence" value="ECO:0007669"/>
    <property type="project" value="UniProtKB-SubCell"/>
</dbReference>
<evidence type="ECO:0000256" key="19">
    <source>
        <dbReference type="SAM" id="Phobius"/>
    </source>
</evidence>
<keyword evidence="4 19" id="KW-0812">Transmembrane</keyword>
<proteinExistence type="inferred from homology"/>
<keyword evidence="7 16" id="KW-0547">Nucleotide-binding</keyword>
<dbReference type="GO" id="GO:0005524">
    <property type="term" value="F:ATP binding"/>
    <property type="evidence" value="ECO:0007669"/>
    <property type="project" value="UniProtKB-KW"/>
</dbReference>
<dbReference type="Gene3D" id="1.10.3290.10">
    <property type="entry name" value="Fido-like domain"/>
    <property type="match status" value="1"/>
</dbReference>
<dbReference type="AlphaFoldDB" id="A0A7J7K2T2"/>
<feature type="site" description="Important for autoinhibition of adenylyltransferase activity" evidence="17">
    <location>
        <position position="273"/>
    </location>
</feature>
<dbReference type="PANTHER" id="PTHR13504:SF34">
    <property type="entry name" value="PROTEIN ADENYLYLTRANSFERASE FICD"/>
    <property type="match status" value="1"/>
</dbReference>
<evidence type="ECO:0000256" key="9">
    <source>
        <dbReference type="ARBA" id="ARBA00022840"/>
    </source>
</evidence>
<reference evidence="21" key="1">
    <citation type="submission" date="2020-06" db="EMBL/GenBank/DDBJ databases">
        <title>Draft genome of Bugula neritina, a colonial animal packing powerful symbionts and potential medicines.</title>
        <authorList>
            <person name="Rayko M."/>
        </authorList>
    </citation>
    <scope>NUCLEOTIDE SEQUENCE [LARGE SCALE GENOMIC DNA]</scope>
    <source>
        <strain evidence="21">Kwan_BN1</strain>
    </source>
</reference>
<evidence type="ECO:0000256" key="18">
    <source>
        <dbReference type="PIRSR" id="PIRSR640198-4"/>
    </source>
</evidence>
<name>A0A7J7K2T2_BUGNE</name>
<dbReference type="SUPFAM" id="SSF48452">
    <property type="entry name" value="TPR-like"/>
    <property type="match status" value="1"/>
</dbReference>
<keyword evidence="9 16" id="KW-0067">ATP-binding</keyword>
<evidence type="ECO:0000313" key="22">
    <source>
        <dbReference type="Proteomes" id="UP000593567"/>
    </source>
</evidence>
<dbReference type="Proteomes" id="UP000593567">
    <property type="component" value="Unassembled WGS sequence"/>
</dbReference>
<evidence type="ECO:0000256" key="10">
    <source>
        <dbReference type="ARBA" id="ARBA00022989"/>
    </source>
</evidence>
<dbReference type="GO" id="GO:0070733">
    <property type="term" value="F:AMPylase activity"/>
    <property type="evidence" value="ECO:0007669"/>
    <property type="project" value="UniProtKB-EC"/>
</dbReference>
<dbReference type="PROSITE" id="PS51459">
    <property type="entry name" value="FIDO"/>
    <property type="match status" value="1"/>
</dbReference>
<keyword evidence="8" id="KW-0802">TPR repeat</keyword>
<evidence type="ECO:0000256" key="2">
    <source>
        <dbReference type="ARBA" id="ARBA00009742"/>
    </source>
</evidence>
<keyword evidence="11 19" id="KW-0472">Membrane</keyword>
<dbReference type="SUPFAM" id="SSF140931">
    <property type="entry name" value="Fic-like"/>
    <property type="match status" value="1"/>
</dbReference>
<evidence type="ECO:0000256" key="7">
    <source>
        <dbReference type="ARBA" id="ARBA00022741"/>
    </source>
</evidence>
<dbReference type="Gene3D" id="1.25.40.10">
    <property type="entry name" value="Tetratricopeptide repeat domain"/>
    <property type="match status" value="1"/>
</dbReference>
<dbReference type="InterPro" id="IPR003812">
    <property type="entry name" value="Fido"/>
</dbReference>
<keyword evidence="3" id="KW-0808">Transferase</keyword>
<dbReference type="InterPro" id="IPR040198">
    <property type="entry name" value="Fido_containing"/>
</dbReference>
<feature type="binding site" evidence="16">
    <location>
        <begin position="406"/>
        <end position="413"/>
    </location>
    <ligand>
        <name>ATP</name>
        <dbReference type="ChEBI" id="CHEBI:30616"/>
    </ligand>
</feature>
<keyword evidence="10 19" id="KW-1133">Transmembrane helix</keyword>
<comment type="catalytic activity">
    <reaction evidence="13">
        <text>L-threonyl-[protein] + ATP = 3-O-(5'-adenylyl)-L-threonyl-[protein] + diphosphate</text>
        <dbReference type="Rhea" id="RHEA:54292"/>
        <dbReference type="Rhea" id="RHEA-COMP:11060"/>
        <dbReference type="Rhea" id="RHEA-COMP:13847"/>
        <dbReference type="ChEBI" id="CHEBI:30013"/>
        <dbReference type="ChEBI" id="CHEBI:30616"/>
        <dbReference type="ChEBI" id="CHEBI:33019"/>
        <dbReference type="ChEBI" id="CHEBI:138113"/>
        <dbReference type="EC" id="2.7.7.108"/>
    </reaction>
</comment>
<comment type="similarity">
    <text evidence="2">Belongs to the fic family.</text>
</comment>
<evidence type="ECO:0000256" key="3">
    <source>
        <dbReference type="ARBA" id="ARBA00022679"/>
    </source>
</evidence>
<evidence type="ECO:0000256" key="5">
    <source>
        <dbReference type="ARBA" id="ARBA00022695"/>
    </source>
</evidence>
<evidence type="ECO:0000313" key="21">
    <source>
        <dbReference type="EMBL" id="KAF6031896.1"/>
    </source>
</evidence>
<organism evidence="21 22">
    <name type="scientific">Bugula neritina</name>
    <name type="common">Brown bryozoan</name>
    <name type="synonym">Sertularia neritina</name>
    <dbReference type="NCBI Taxonomy" id="10212"/>
    <lineage>
        <taxon>Eukaryota</taxon>
        <taxon>Metazoa</taxon>
        <taxon>Spiralia</taxon>
        <taxon>Lophotrochozoa</taxon>
        <taxon>Bryozoa</taxon>
        <taxon>Gymnolaemata</taxon>
        <taxon>Cheilostomatida</taxon>
        <taxon>Flustrina</taxon>
        <taxon>Buguloidea</taxon>
        <taxon>Bugulidae</taxon>
        <taxon>Bugula</taxon>
    </lineage>
</organism>
<keyword evidence="5" id="KW-0548">Nucleotidyltransferase</keyword>
<evidence type="ECO:0000256" key="14">
    <source>
        <dbReference type="ARBA" id="ARBA00048696"/>
    </source>
</evidence>
<feature type="domain" description="Fido" evidence="20">
    <location>
        <begin position="324"/>
        <end position="459"/>
    </location>
</feature>
<feature type="transmembrane region" description="Helical" evidence="19">
    <location>
        <begin position="31"/>
        <end position="51"/>
    </location>
</feature>
<evidence type="ECO:0000256" key="11">
    <source>
        <dbReference type="ARBA" id="ARBA00023136"/>
    </source>
</evidence>
<comment type="catalytic activity">
    <reaction evidence="14">
        <text>L-tyrosyl-[protein] + ATP = O-(5'-adenylyl)-L-tyrosyl-[protein] + diphosphate</text>
        <dbReference type="Rhea" id="RHEA:54288"/>
        <dbReference type="Rhea" id="RHEA-COMP:10136"/>
        <dbReference type="Rhea" id="RHEA-COMP:13846"/>
        <dbReference type="ChEBI" id="CHEBI:30616"/>
        <dbReference type="ChEBI" id="CHEBI:33019"/>
        <dbReference type="ChEBI" id="CHEBI:46858"/>
        <dbReference type="ChEBI" id="CHEBI:83624"/>
        <dbReference type="EC" id="2.7.7.108"/>
    </reaction>
</comment>
<comment type="caution">
    <text evidence="21">The sequence shown here is derived from an EMBL/GenBank/DDBJ whole genome shotgun (WGS) entry which is preliminary data.</text>
</comment>
<evidence type="ECO:0000256" key="15">
    <source>
        <dbReference type="PIRSR" id="PIRSR640198-1"/>
    </source>
</evidence>
<dbReference type="OrthoDB" id="439046at2759"/>
<evidence type="ECO:0000256" key="8">
    <source>
        <dbReference type="ARBA" id="ARBA00022803"/>
    </source>
</evidence>
<gene>
    <name evidence="21" type="ORF">EB796_009798</name>
</gene>
<keyword evidence="6" id="KW-0677">Repeat</keyword>
<dbReference type="Pfam" id="PF02661">
    <property type="entry name" value="Fic"/>
    <property type="match status" value="1"/>
</dbReference>
<evidence type="ECO:0000256" key="16">
    <source>
        <dbReference type="PIRSR" id="PIRSR640198-2"/>
    </source>
</evidence>
<evidence type="ECO:0000256" key="1">
    <source>
        <dbReference type="ARBA" id="ARBA00004167"/>
    </source>
</evidence>
<feature type="binding site" evidence="16">
    <location>
        <position position="446"/>
    </location>
    <ligand>
        <name>ATP</name>
        <dbReference type="ChEBI" id="CHEBI:30616"/>
    </ligand>
</feature>
<dbReference type="InterPro" id="IPR011990">
    <property type="entry name" value="TPR-like_helical_dom_sf"/>
</dbReference>
<sequence>MTNSQNCFQHHKGFSTEPKPSFHALSSSSRITIYCSVLLAFVIGVLIQLVINRFITIEPDGDSKLSNRNRNDLFSRPPRQQGLVRFPSDVSWFTSTVTVVDNNNNEDLIDSSKPVIKSHAALDAKAFQNAKQKLQAKTQESLKAEAHASYKAAIEMMDHGKKEKARKLLQHAILLDPLDADILNAYGEFLIKTDIVMADHMFKQASIICPTHIRALINLQKTAPLVEDLDAAIYNRIAMKRDLLIHIPEHHPALRRLKKELYYQHIYHTVAIEGNTLNLHQTRAIVETRMTVGGKSISEHNEVIGLDAALSYINSTLLNRIGKISIDDILEIHKRVLGFADPIEAGQLRNTQVFVGDYIPPRPGEVQTLMEEFVDWLNSEETAEIHPIKLAAIAHYKLVTIHPFYDGNGRTSRLLMNLILMHAGYPPVMIRVQQKHEYYKHLETGNRGDIRPFIRFIADCTEVTVDEYISALTEDPRTVHDIATYEYVDDGRTIIVGDEED</sequence>
<dbReference type="InterPro" id="IPR036597">
    <property type="entry name" value="Fido-like_dom_sf"/>
</dbReference>
<evidence type="ECO:0000256" key="6">
    <source>
        <dbReference type="ARBA" id="ARBA00022737"/>
    </source>
</evidence>
<evidence type="ECO:0000256" key="4">
    <source>
        <dbReference type="ARBA" id="ARBA00022692"/>
    </source>
</evidence>
<keyword evidence="22" id="KW-1185">Reference proteome</keyword>
<protein>
    <recommendedName>
        <fullName evidence="12">protein adenylyltransferase</fullName>
        <ecNumber evidence="12">2.7.7.108</ecNumber>
    </recommendedName>
</protein>
<dbReference type="PANTHER" id="PTHR13504">
    <property type="entry name" value="FIDO DOMAIN-CONTAINING PROTEIN DDB_G0283145"/>
    <property type="match status" value="1"/>
</dbReference>
<evidence type="ECO:0000256" key="17">
    <source>
        <dbReference type="PIRSR" id="PIRSR640198-3"/>
    </source>
</evidence>
<feature type="glycosylation site" description="N-linked (GlcNAc...) asparagine" evidence="18">
    <location>
        <position position="314"/>
    </location>
</feature>
<accession>A0A7J7K2T2</accession>
<dbReference type="EMBL" id="VXIV02001556">
    <property type="protein sequence ID" value="KAF6031896.1"/>
    <property type="molecule type" value="Genomic_DNA"/>
</dbReference>
<comment type="subcellular location">
    <subcellularLocation>
        <location evidence="1">Membrane</location>
        <topology evidence="1">Single-pass membrane protein</topology>
    </subcellularLocation>
</comment>
<feature type="binding site" evidence="16">
    <location>
        <begin position="438"/>
        <end position="439"/>
    </location>
    <ligand>
        <name>ATP</name>
        <dbReference type="ChEBI" id="CHEBI:30616"/>
    </ligand>
</feature>
<evidence type="ECO:0000256" key="13">
    <source>
        <dbReference type="ARBA" id="ARBA00047939"/>
    </source>
</evidence>
<feature type="active site" evidence="15">
    <location>
        <position position="402"/>
    </location>
</feature>
<evidence type="ECO:0000259" key="20">
    <source>
        <dbReference type="PROSITE" id="PS51459"/>
    </source>
</evidence>
<dbReference type="EC" id="2.7.7.108" evidence="12"/>